<evidence type="ECO:0000313" key="1">
    <source>
        <dbReference type="EMBL" id="KAK6927734.1"/>
    </source>
</evidence>
<comment type="caution">
    <text evidence="1">The sequence shown here is derived from an EMBL/GenBank/DDBJ whole genome shotgun (WGS) entry which is preliminary data.</text>
</comment>
<evidence type="ECO:0000313" key="2">
    <source>
        <dbReference type="Proteomes" id="UP001370490"/>
    </source>
</evidence>
<proteinExistence type="predicted"/>
<name>A0AAN8Z5Z6_9MAGN</name>
<reference evidence="1 2" key="1">
    <citation type="submission" date="2023-12" db="EMBL/GenBank/DDBJ databases">
        <title>A high-quality genome assembly for Dillenia turbinata (Dilleniales).</title>
        <authorList>
            <person name="Chanderbali A."/>
        </authorList>
    </citation>
    <scope>NUCLEOTIDE SEQUENCE [LARGE SCALE GENOMIC DNA]</scope>
    <source>
        <strain evidence="1">LSX21</strain>
        <tissue evidence="1">Leaf</tissue>
    </source>
</reference>
<protein>
    <submittedName>
        <fullName evidence="1">Uncharacterized protein</fullName>
    </submittedName>
</protein>
<sequence>MTQCHSFIVILVKPLVIISIKF</sequence>
<organism evidence="1 2">
    <name type="scientific">Dillenia turbinata</name>
    <dbReference type="NCBI Taxonomy" id="194707"/>
    <lineage>
        <taxon>Eukaryota</taxon>
        <taxon>Viridiplantae</taxon>
        <taxon>Streptophyta</taxon>
        <taxon>Embryophyta</taxon>
        <taxon>Tracheophyta</taxon>
        <taxon>Spermatophyta</taxon>
        <taxon>Magnoliopsida</taxon>
        <taxon>eudicotyledons</taxon>
        <taxon>Gunneridae</taxon>
        <taxon>Pentapetalae</taxon>
        <taxon>Dilleniales</taxon>
        <taxon>Dilleniaceae</taxon>
        <taxon>Dillenia</taxon>
    </lineage>
</organism>
<dbReference type="Proteomes" id="UP001370490">
    <property type="component" value="Unassembled WGS sequence"/>
</dbReference>
<dbReference type="AlphaFoldDB" id="A0AAN8Z5Z6"/>
<gene>
    <name evidence="1" type="ORF">RJ641_006325</name>
</gene>
<dbReference type="EMBL" id="JBAMMX010000014">
    <property type="protein sequence ID" value="KAK6927734.1"/>
    <property type="molecule type" value="Genomic_DNA"/>
</dbReference>
<keyword evidence="2" id="KW-1185">Reference proteome</keyword>
<accession>A0AAN8Z5Z6</accession>